<dbReference type="GO" id="GO:0016020">
    <property type="term" value="C:membrane"/>
    <property type="evidence" value="ECO:0007669"/>
    <property type="project" value="UniProtKB-SubCell"/>
</dbReference>
<feature type="transmembrane region" description="Helical" evidence="5">
    <location>
        <begin position="12"/>
        <end position="30"/>
    </location>
</feature>
<evidence type="ECO:0000313" key="7">
    <source>
        <dbReference type="WBParaSite" id="PTRK_0000288000.1"/>
    </source>
</evidence>
<feature type="transmembrane region" description="Helical" evidence="5">
    <location>
        <begin position="129"/>
        <end position="151"/>
    </location>
</feature>
<dbReference type="InterPro" id="IPR002293">
    <property type="entry name" value="AA/rel_permease1"/>
</dbReference>
<dbReference type="Pfam" id="PF13520">
    <property type="entry name" value="AA_permease_2"/>
    <property type="match status" value="1"/>
</dbReference>
<proteinExistence type="predicted"/>
<dbReference type="PANTHER" id="PTHR11785:SF302">
    <property type="entry name" value="AMINO ACID TRANSPORTER"/>
    <property type="match status" value="1"/>
</dbReference>
<dbReference type="Gene3D" id="1.20.1740.10">
    <property type="entry name" value="Amino acid/polyamine transporter I"/>
    <property type="match status" value="1"/>
</dbReference>
<keyword evidence="6" id="KW-1185">Reference proteome</keyword>
<keyword evidence="2 5" id="KW-0812">Transmembrane</keyword>
<feature type="transmembrane region" description="Helical" evidence="5">
    <location>
        <begin position="360"/>
        <end position="384"/>
    </location>
</feature>
<organism evidence="6 7">
    <name type="scientific">Parastrongyloides trichosuri</name>
    <name type="common">Possum-specific nematode worm</name>
    <dbReference type="NCBI Taxonomy" id="131310"/>
    <lineage>
        <taxon>Eukaryota</taxon>
        <taxon>Metazoa</taxon>
        <taxon>Ecdysozoa</taxon>
        <taxon>Nematoda</taxon>
        <taxon>Chromadorea</taxon>
        <taxon>Rhabditida</taxon>
        <taxon>Tylenchina</taxon>
        <taxon>Panagrolaimomorpha</taxon>
        <taxon>Strongyloidoidea</taxon>
        <taxon>Strongyloididae</taxon>
        <taxon>Parastrongyloides</taxon>
    </lineage>
</organism>
<feature type="transmembrane region" description="Helical" evidence="5">
    <location>
        <begin position="85"/>
        <end position="109"/>
    </location>
</feature>
<dbReference type="AlphaFoldDB" id="A0A0N4Z6S5"/>
<comment type="subcellular location">
    <subcellularLocation>
        <location evidence="1">Membrane</location>
        <topology evidence="1">Multi-pass membrane protein</topology>
    </subcellularLocation>
</comment>
<protein>
    <submittedName>
        <fullName evidence="7">Large neutral amino acids transporter small subunit 2</fullName>
    </submittedName>
</protein>
<keyword evidence="3 5" id="KW-1133">Transmembrane helix</keyword>
<evidence type="ECO:0000256" key="4">
    <source>
        <dbReference type="ARBA" id="ARBA00023136"/>
    </source>
</evidence>
<dbReference type="PIRSF" id="PIRSF006060">
    <property type="entry name" value="AA_transporter"/>
    <property type="match status" value="1"/>
</dbReference>
<name>A0A0N4Z6S5_PARTI</name>
<dbReference type="Proteomes" id="UP000038045">
    <property type="component" value="Unplaced"/>
</dbReference>
<dbReference type="InterPro" id="IPR050598">
    <property type="entry name" value="AminoAcid_Transporter"/>
</dbReference>
<evidence type="ECO:0000313" key="6">
    <source>
        <dbReference type="Proteomes" id="UP000038045"/>
    </source>
</evidence>
<dbReference type="PANTHER" id="PTHR11785">
    <property type="entry name" value="AMINO ACID TRANSPORTER"/>
    <property type="match status" value="1"/>
</dbReference>
<reference evidence="7" key="1">
    <citation type="submission" date="2017-02" db="UniProtKB">
        <authorList>
            <consortium name="WormBaseParasite"/>
        </authorList>
    </citation>
    <scope>IDENTIFICATION</scope>
</reference>
<evidence type="ECO:0000256" key="5">
    <source>
        <dbReference type="SAM" id="Phobius"/>
    </source>
</evidence>
<evidence type="ECO:0000256" key="1">
    <source>
        <dbReference type="ARBA" id="ARBA00004141"/>
    </source>
</evidence>
<feature type="transmembrane region" description="Helical" evidence="5">
    <location>
        <begin position="396"/>
        <end position="417"/>
    </location>
</feature>
<dbReference type="STRING" id="131310.A0A0N4Z6S5"/>
<accession>A0A0N4Z6S5</accession>
<dbReference type="WBParaSite" id="PTRK_0000288000.1">
    <property type="protein sequence ID" value="PTRK_0000288000.1"/>
    <property type="gene ID" value="PTRK_0000288000"/>
</dbReference>
<feature type="transmembrane region" description="Helical" evidence="5">
    <location>
        <begin position="240"/>
        <end position="263"/>
    </location>
</feature>
<dbReference type="GO" id="GO:0015179">
    <property type="term" value="F:L-amino acid transmembrane transporter activity"/>
    <property type="evidence" value="ECO:0007669"/>
    <property type="project" value="TreeGrafter"/>
</dbReference>
<sequence length="546" mass="60500">METVNNDHKMGFFGASSYVIGNIIGSGIFITPSSILRCSGSVGVSLIIWLGCAVIAILGSLCYIELGTSIREAGCDFAYICYVKWYPIAFAFMWVSVLMTYPATIAIIAETFGQYLIEGLKQVYDIDENYIPLAQKLFSFSLLLLVMWMNFFSLSKFAAKFQVVATFAKLLSCGLIIITGAYYYFIKGWKSNLDDMWSDSIYETGSLVMAFYGGLWAFSGWDILNYGAGEIKNPRKNVPLALLSGIIVVALVYISINIAYFVALDADTMKSSNAVAAIFSSKTLGSFSEFIPFLIGILLLGSLNSNLFSGSRYMYAAAKQGHLPACFSCVNKATESPRVAVFAQTLLAMGISFIGDLDSLIAYCMFGFWAQRIFTLVALLVIRYKMIPVHPEAVKMPLWVHYTFLFFTVILVIIPIFQEFHVTILGLTLCGIGFVFYYLLIHSDNLPLSFYKINNYTTLVACIIFDCLPDVKTIIPVVKLKTSSSKIILNGDSQDQLLLEDTSLSSITNIVDIGPPSPTDDNSVPDLHSDEKNIAVRTHSFSRKIW</sequence>
<keyword evidence="4 5" id="KW-0472">Membrane</keyword>
<feature type="transmembrane region" description="Helical" evidence="5">
    <location>
        <begin position="206"/>
        <end position="228"/>
    </location>
</feature>
<feature type="transmembrane region" description="Helical" evidence="5">
    <location>
        <begin position="42"/>
        <end position="64"/>
    </location>
</feature>
<evidence type="ECO:0000256" key="3">
    <source>
        <dbReference type="ARBA" id="ARBA00022989"/>
    </source>
</evidence>
<feature type="transmembrane region" description="Helical" evidence="5">
    <location>
        <begin position="163"/>
        <end position="186"/>
    </location>
</feature>
<evidence type="ECO:0000256" key="2">
    <source>
        <dbReference type="ARBA" id="ARBA00022692"/>
    </source>
</evidence>
<feature type="transmembrane region" description="Helical" evidence="5">
    <location>
        <begin position="423"/>
        <end position="441"/>
    </location>
</feature>
<feature type="transmembrane region" description="Helical" evidence="5">
    <location>
        <begin position="290"/>
        <end position="315"/>
    </location>
</feature>
<dbReference type="FunFam" id="1.20.1740.10:FF:000058">
    <property type="entry name" value="Amino Acid Transporter"/>
    <property type="match status" value="1"/>
</dbReference>